<dbReference type="InterPro" id="IPR015330">
    <property type="entry name" value="DNA_primase/pol_bifunc_N"/>
</dbReference>
<reference evidence="2 3" key="1">
    <citation type="submission" date="2020-01" db="EMBL/GenBank/DDBJ databases">
        <title>Genome sequence of Desulfovibrio aerotolerans DSM 16695(T).</title>
        <authorList>
            <person name="Karnachuk O."/>
            <person name="Avakyan M."/>
            <person name="Mardanov A."/>
            <person name="Kadnikov V."/>
            <person name="Ravin N."/>
        </authorList>
    </citation>
    <scope>NUCLEOTIDE SEQUENCE [LARGE SCALE GENOMIC DNA]</scope>
    <source>
        <strain evidence="2 3">DSM 16695</strain>
    </source>
</reference>
<name>A0A7C9NKH9_9BACT</name>
<dbReference type="OrthoDB" id="5437955at2"/>
<dbReference type="SUPFAM" id="SSF56747">
    <property type="entry name" value="Prim-pol domain"/>
    <property type="match status" value="1"/>
</dbReference>
<comment type="caution">
    <text evidence="2">The sequence shown here is derived from an EMBL/GenBank/DDBJ whole genome shotgun (WGS) entry which is preliminary data.</text>
</comment>
<dbReference type="Gene3D" id="1.10.340.50">
    <property type="match status" value="1"/>
</dbReference>
<dbReference type="InterPro" id="IPR004322">
    <property type="entry name" value="Plasmid_replicase_bac"/>
</dbReference>
<evidence type="ECO:0000259" key="1">
    <source>
        <dbReference type="SMART" id="SM00943"/>
    </source>
</evidence>
<keyword evidence="3" id="KW-1185">Reference proteome</keyword>
<dbReference type="SMART" id="SM00943">
    <property type="entry name" value="Prim-Pol"/>
    <property type="match status" value="1"/>
</dbReference>
<proteinExistence type="predicted"/>
<dbReference type="AlphaFoldDB" id="A0A7C9NKH9"/>
<protein>
    <recommendedName>
        <fullName evidence="1">DNA primase/polymerase bifunctional N-terminal domain-containing protein</fullName>
    </recommendedName>
</protein>
<dbReference type="Pfam" id="PF09250">
    <property type="entry name" value="Prim-Pol"/>
    <property type="match status" value="1"/>
</dbReference>
<dbReference type="CDD" id="cd04859">
    <property type="entry name" value="Prim_Pol"/>
    <property type="match status" value="1"/>
</dbReference>
<dbReference type="Pfam" id="PF03090">
    <property type="entry name" value="Replicase"/>
    <property type="match status" value="1"/>
</dbReference>
<feature type="domain" description="DNA primase/polymerase bifunctional N-terminal" evidence="1">
    <location>
        <begin position="38"/>
        <end position="206"/>
    </location>
</feature>
<dbReference type="RefSeq" id="WP_160961724.1">
    <property type="nucleotide sequence ID" value="NZ_WVUD01000024.1"/>
</dbReference>
<dbReference type="EMBL" id="WVUD01000024">
    <property type="protein sequence ID" value="MYL84056.1"/>
    <property type="molecule type" value="Genomic_DNA"/>
</dbReference>
<gene>
    <name evidence="2" type="ORF">GTA51_13050</name>
</gene>
<organism evidence="2 3">
    <name type="scientific">Solidesulfovibrio aerotolerans</name>
    <dbReference type="NCBI Taxonomy" id="295255"/>
    <lineage>
        <taxon>Bacteria</taxon>
        <taxon>Pseudomonadati</taxon>
        <taxon>Thermodesulfobacteriota</taxon>
        <taxon>Desulfovibrionia</taxon>
        <taxon>Desulfovibrionales</taxon>
        <taxon>Desulfovibrionaceae</taxon>
        <taxon>Solidesulfovibrio</taxon>
    </lineage>
</organism>
<dbReference type="Proteomes" id="UP000482487">
    <property type="component" value="Unassembled WGS sequence"/>
</dbReference>
<evidence type="ECO:0000313" key="3">
    <source>
        <dbReference type="Proteomes" id="UP000482487"/>
    </source>
</evidence>
<accession>A0A7C9NKH9</accession>
<sequence>MSENSTNESQTPLPIELVEAINNLKDFDDFARLDIYSALSEIFSLIPVRTYSTKTKVAKAPIKRGWTEACYTKKEFEAFDYISNNAGIACGLASGIIVLDVDNIKLFDQYIRNHHIDSAYTNTFTVKTGSGKPHYYFKYPKDQFTYGRYQEWGEISVCSGIKKQVVAFDILGCRSQVVAPGSIHPVTMQFYTIQDNLPIADAPEWVLDLCRKESFADSNARPSNSKGIEPDEVNYNIKPIYNDYETPDFEEDDGYEDSSPQRRFKDHFDDIVWWGFGKEIERATYPNEAFKNSNYLMFPKSRRSYMCFDLDYTDSASAWKACKLPEPTITIVNTHNGRSHIVYELTTPVYWPCEYNKTAILKKPVAYFKAIRFAYDQQLNADRSYNHSSIKNPFSNSWATTWVDKAYSLKELASFVNLPSIKEYFEATRSSIYAGRDPELFNIARKWGFLNVKKHFDINSFKQDMYAYLNKYNSDTIPLHWPDKGPMQNYVIHEKTKFVSEWIWPKRDDKRYGRVIKNFGVMGLQPIQKNISDDERSKLQKENKALGTKHTHKTKMFNNDSLILNAVDELMGKGMIISNRNLVKVTGLSKNTIRLRNDMIDSYFKSKQLQLSITK</sequence>
<evidence type="ECO:0000313" key="2">
    <source>
        <dbReference type="EMBL" id="MYL84056.1"/>
    </source>
</evidence>